<dbReference type="RefSeq" id="WP_408871755.1">
    <property type="nucleotide sequence ID" value="NZ_CP060244.1"/>
</dbReference>
<evidence type="ECO:0000256" key="2">
    <source>
        <dbReference type="ARBA" id="ARBA00009773"/>
    </source>
</evidence>
<keyword evidence="4 6" id="KW-1133">Transmembrane helix</keyword>
<dbReference type="PANTHER" id="PTHR21716:SF62">
    <property type="entry name" value="TRANSPORT PROTEIN YDBI-RELATED"/>
    <property type="match status" value="1"/>
</dbReference>
<protein>
    <submittedName>
        <fullName evidence="7">Transport protein YhhT</fullName>
    </submittedName>
</protein>
<reference evidence="7 8" key="1">
    <citation type="submission" date="2020-08" db="EMBL/GenBank/DDBJ databases">
        <title>Complete genome sequence of Entomobacter blattae G55GP.</title>
        <authorList>
            <person name="Poehlein A."/>
            <person name="Guzman J."/>
            <person name="Daniel R."/>
            <person name="Vilcinskas A."/>
        </authorList>
    </citation>
    <scope>NUCLEOTIDE SEQUENCE [LARGE SCALE GENOMIC DNA]</scope>
    <source>
        <strain evidence="7 8">G55GP</strain>
    </source>
</reference>
<evidence type="ECO:0000256" key="3">
    <source>
        <dbReference type="ARBA" id="ARBA00022692"/>
    </source>
</evidence>
<feature type="transmembrane region" description="Helical" evidence="6">
    <location>
        <begin position="320"/>
        <end position="344"/>
    </location>
</feature>
<dbReference type="GO" id="GO:0055085">
    <property type="term" value="P:transmembrane transport"/>
    <property type="evidence" value="ECO:0007669"/>
    <property type="project" value="TreeGrafter"/>
</dbReference>
<feature type="transmembrane region" description="Helical" evidence="6">
    <location>
        <begin position="214"/>
        <end position="239"/>
    </location>
</feature>
<proteinExistence type="inferred from homology"/>
<dbReference type="Pfam" id="PF01594">
    <property type="entry name" value="AI-2E_transport"/>
    <property type="match status" value="1"/>
</dbReference>
<feature type="transmembrane region" description="Helical" evidence="6">
    <location>
        <begin position="25"/>
        <end position="58"/>
    </location>
</feature>
<dbReference type="InterPro" id="IPR002549">
    <property type="entry name" value="AI-2E-like"/>
</dbReference>
<feature type="transmembrane region" description="Helical" evidence="6">
    <location>
        <begin position="281"/>
        <end position="300"/>
    </location>
</feature>
<comment type="similarity">
    <text evidence="2">Belongs to the autoinducer-2 exporter (AI-2E) (TC 2.A.86) family.</text>
</comment>
<organism evidence="7 8">
    <name type="scientific">Entomobacter blattae</name>
    <dbReference type="NCBI Taxonomy" id="2762277"/>
    <lineage>
        <taxon>Bacteria</taxon>
        <taxon>Pseudomonadati</taxon>
        <taxon>Pseudomonadota</taxon>
        <taxon>Alphaproteobacteria</taxon>
        <taxon>Acetobacterales</taxon>
        <taxon>Acetobacteraceae</taxon>
        <taxon>Entomobacter</taxon>
    </lineage>
</organism>
<feature type="transmembrane region" description="Helical" evidence="6">
    <location>
        <begin position="245"/>
        <end position="274"/>
    </location>
</feature>
<keyword evidence="8" id="KW-1185">Reference proteome</keyword>
<sequence length="358" mass="38326">MNSPSSPKLPAGFSLKKISSTLQFALIAAFCLLAIWLIGDILMVLFASTLVAVILCGLTRKFQKFIPLPYWLALTCVVVLLMVALSSLIWFSGPEIGEQAIRLRTALTTQAAHLRETLHTSPLGNMLLNHLPRSLGGNRIEHGNEGMMGIRLAGSMSGIISSAFGTLGTLAVILMAGLYFALSPSTYTNGILRLVSKPYRMEARKYLEASGKTLWAWTAGQSLDMLVVGIFSAMGLWFLNVPLAFALGVVAGLANFIPYIGAIIGAIPAVIIGLSQSTQEGIFVLLLYMVIQFVEGNILAPIIQRHAVHMPPGITILSQTIFGTILGIPGLILATPLTALFLAVGDKATPPLTEEEKL</sequence>
<evidence type="ECO:0000313" key="7">
    <source>
        <dbReference type="EMBL" id="QNT78085.1"/>
    </source>
</evidence>
<evidence type="ECO:0000256" key="5">
    <source>
        <dbReference type="ARBA" id="ARBA00023136"/>
    </source>
</evidence>
<dbReference type="KEGG" id="ebla:JGUZn3_08530"/>
<gene>
    <name evidence="7" type="primary">yhhT_2</name>
    <name evidence="7" type="ORF">JGUZn3_08530</name>
</gene>
<feature type="transmembrane region" description="Helical" evidence="6">
    <location>
        <begin position="159"/>
        <end position="182"/>
    </location>
</feature>
<feature type="transmembrane region" description="Helical" evidence="6">
    <location>
        <begin position="70"/>
        <end position="91"/>
    </location>
</feature>
<keyword evidence="3 6" id="KW-0812">Transmembrane</keyword>
<dbReference type="EMBL" id="CP060244">
    <property type="protein sequence ID" value="QNT78085.1"/>
    <property type="molecule type" value="Genomic_DNA"/>
</dbReference>
<evidence type="ECO:0000256" key="4">
    <source>
        <dbReference type="ARBA" id="ARBA00022989"/>
    </source>
</evidence>
<evidence type="ECO:0000256" key="6">
    <source>
        <dbReference type="SAM" id="Phobius"/>
    </source>
</evidence>
<accession>A0A7H1NQM5</accession>
<comment type="subcellular location">
    <subcellularLocation>
        <location evidence="1">Membrane</location>
        <topology evidence="1">Multi-pass membrane protein</topology>
    </subcellularLocation>
</comment>
<name>A0A7H1NQM5_9PROT</name>
<dbReference type="Proteomes" id="UP000516349">
    <property type="component" value="Chromosome"/>
</dbReference>
<evidence type="ECO:0000313" key="8">
    <source>
        <dbReference type="Proteomes" id="UP000516349"/>
    </source>
</evidence>
<dbReference type="GO" id="GO:0016020">
    <property type="term" value="C:membrane"/>
    <property type="evidence" value="ECO:0007669"/>
    <property type="project" value="UniProtKB-SubCell"/>
</dbReference>
<dbReference type="AlphaFoldDB" id="A0A7H1NQM5"/>
<keyword evidence="5 6" id="KW-0472">Membrane</keyword>
<dbReference type="PANTHER" id="PTHR21716">
    <property type="entry name" value="TRANSMEMBRANE PROTEIN"/>
    <property type="match status" value="1"/>
</dbReference>
<evidence type="ECO:0000256" key="1">
    <source>
        <dbReference type="ARBA" id="ARBA00004141"/>
    </source>
</evidence>